<keyword evidence="4" id="KW-0233">DNA recombination</keyword>
<dbReference type="Pfam" id="PF14659">
    <property type="entry name" value="Phage_int_SAM_3"/>
    <property type="match status" value="1"/>
</dbReference>
<sequence length="420" mass="46872">MERGQVYRRCGCRGTDGRQLGVRCPKLKASSRHGSWTFAVDLTAAGGRRRTVRRAGFDSKSAAQAELSQLLQRDRQGFATNDSETVRDYLTSWLTEKRRVVKPTTYVRYRDYIDKDLLPALGQIRLERLTHQHVAGMIRDLEVAGRGAVTIRRIIATLSSALSDAVKRRRLAHNPAQHAVLPEVDRVERGGWTVNEAVRFLAHASVHGDRDLELWETLIGTGMRKGECLAPRWADLDLEHRVLHVRQTLSSIDNSRLVFTTPKTRGSAAGVGLSRRVIDALHRQRARQHSERVRWGAAYQDHDLVFARENGLPLRPEYVLRRFRSLAADAGLPRARVHDLRHLAASMMIAAGVPLPIVSKTLRHSGTGITADLYAHLTRETAHQAVDAMAAALDAAETRANAPDIRPSATYRTSSADDLQ</sequence>
<evidence type="ECO:0000313" key="9">
    <source>
        <dbReference type="Proteomes" id="UP001183202"/>
    </source>
</evidence>
<feature type="domain" description="Tyr recombinase" evidence="6">
    <location>
        <begin position="187"/>
        <end position="387"/>
    </location>
</feature>
<evidence type="ECO:0000313" key="8">
    <source>
        <dbReference type="EMBL" id="MDT0353845.1"/>
    </source>
</evidence>
<protein>
    <submittedName>
        <fullName evidence="8">Site-specific integrase</fullName>
    </submittedName>
</protein>
<dbReference type="InterPro" id="IPR002104">
    <property type="entry name" value="Integrase_catalytic"/>
</dbReference>
<dbReference type="EMBL" id="JAVREJ010000048">
    <property type="protein sequence ID" value="MDT0353845.1"/>
    <property type="molecule type" value="Genomic_DNA"/>
</dbReference>
<comment type="caution">
    <text evidence="8">The sequence shown here is derived from an EMBL/GenBank/DDBJ whole genome shotgun (WGS) entry which is preliminary data.</text>
</comment>
<dbReference type="PANTHER" id="PTHR30349">
    <property type="entry name" value="PHAGE INTEGRASE-RELATED"/>
    <property type="match status" value="1"/>
</dbReference>
<dbReference type="RefSeq" id="WP_311560356.1">
    <property type="nucleotide sequence ID" value="NZ_JAVREJ010000048.1"/>
</dbReference>
<dbReference type="InterPro" id="IPR004107">
    <property type="entry name" value="Integrase_SAM-like_N"/>
</dbReference>
<dbReference type="SUPFAM" id="SSF56349">
    <property type="entry name" value="DNA breaking-rejoining enzymes"/>
    <property type="match status" value="1"/>
</dbReference>
<name>A0ABU2NJF8_9PSEU</name>
<dbReference type="InterPro" id="IPR013762">
    <property type="entry name" value="Integrase-like_cat_sf"/>
</dbReference>
<dbReference type="InterPro" id="IPR050090">
    <property type="entry name" value="Tyrosine_recombinase_XerCD"/>
</dbReference>
<keyword evidence="3 5" id="KW-0238">DNA-binding</keyword>
<keyword evidence="9" id="KW-1185">Reference proteome</keyword>
<evidence type="ECO:0000259" key="6">
    <source>
        <dbReference type="PROSITE" id="PS51898"/>
    </source>
</evidence>
<feature type="domain" description="Core-binding (CB)" evidence="7">
    <location>
        <begin position="84"/>
        <end position="166"/>
    </location>
</feature>
<dbReference type="InterPro" id="IPR011010">
    <property type="entry name" value="DNA_brk_join_enz"/>
</dbReference>
<evidence type="ECO:0000256" key="2">
    <source>
        <dbReference type="ARBA" id="ARBA00022908"/>
    </source>
</evidence>
<keyword evidence="2" id="KW-0229">DNA integration</keyword>
<dbReference type="InterPro" id="IPR044068">
    <property type="entry name" value="CB"/>
</dbReference>
<dbReference type="PROSITE" id="PS51900">
    <property type="entry name" value="CB"/>
    <property type="match status" value="1"/>
</dbReference>
<gene>
    <name evidence="8" type="ORF">RM445_30605</name>
</gene>
<dbReference type="PROSITE" id="PS51898">
    <property type="entry name" value="TYR_RECOMBINASE"/>
    <property type="match status" value="1"/>
</dbReference>
<evidence type="ECO:0000256" key="3">
    <source>
        <dbReference type="ARBA" id="ARBA00023125"/>
    </source>
</evidence>
<evidence type="ECO:0000256" key="4">
    <source>
        <dbReference type="ARBA" id="ARBA00023172"/>
    </source>
</evidence>
<reference evidence="9" key="1">
    <citation type="submission" date="2023-07" db="EMBL/GenBank/DDBJ databases">
        <title>30 novel species of actinomycetes from the DSMZ collection.</title>
        <authorList>
            <person name="Nouioui I."/>
        </authorList>
    </citation>
    <scope>NUCLEOTIDE SEQUENCE [LARGE SCALE GENOMIC DNA]</scope>
    <source>
        <strain evidence="9">DSM 45834</strain>
    </source>
</reference>
<evidence type="ECO:0000256" key="1">
    <source>
        <dbReference type="ARBA" id="ARBA00008857"/>
    </source>
</evidence>
<dbReference type="CDD" id="cd01189">
    <property type="entry name" value="INT_ICEBs1_C_like"/>
    <property type="match status" value="1"/>
</dbReference>
<proteinExistence type="inferred from homology"/>
<comment type="similarity">
    <text evidence="1">Belongs to the 'phage' integrase family.</text>
</comment>
<accession>A0ABU2NJF8</accession>
<dbReference type="Proteomes" id="UP001183202">
    <property type="component" value="Unassembled WGS sequence"/>
</dbReference>
<dbReference type="InterPro" id="IPR010998">
    <property type="entry name" value="Integrase_recombinase_N"/>
</dbReference>
<evidence type="ECO:0000256" key="5">
    <source>
        <dbReference type="PROSITE-ProRule" id="PRU01248"/>
    </source>
</evidence>
<dbReference type="Gene3D" id="1.10.443.10">
    <property type="entry name" value="Intergrase catalytic core"/>
    <property type="match status" value="1"/>
</dbReference>
<dbReference type="PANTHER" id="PTHR30349:SF64">
    <property type="entry name" value="PROPHAGE INTEGRASE INTD-RELATED"/>
    <property type="match status" value="1"/>
</dbReference>
<dbReference type="Gene3D" id="1.10.150.130">
    <property type="match status" value="1"/>
</dbReference>
<evidence type="ECO:0000259" key="7">
    <source>
        <dbReference type="PROSITE" id="PS51900"/>
    </source>
</evidence>
<organism evidence="8 9">
    <name type="scientific">Pseudonocardia charpentierae</name>
    <dbReference type="NCBI Taxonomy" id="3075545"/>
    <lineage>
        <taxon>Bacteria</taxon>
        <taxon>Bacillati</taxon>
        <taxon>Actinomycetota</taxon>
        <taxon>Actinomycetes</taxon>
        <taxon>Pseudonocardiales</taxon>
        <taxon>Pseudonocardiaceae</taxon>
        <taxon>Pseudonocardia</taxon>
    </lineage>
</organism>
<dbReference type="Pfam" id="PF00589">
    <property type="entry name" value="Phage_integrase"/>
    <property type="match status" value="1"/>
</dbReference>